<feature type="domain" description="DUF3945" evidence="2">
    <location>
        <begin position="464"/>
        <end position="505"/>
    </location>
</feature>
<feature type="compositionally biased region" description="Basic and acidic residues" evidence="1">
    <location>
        <begin position="419"/>
        <end position="435"/>
    </location>
</feature>
<evidence type="ECO:0000313" key="5">
    <source>
        <dbReference type="Proteomes" id="UP000018072"/>
    </source>
</evidence>
<feature type="compositionally biased region" description="Polar residues" evidence="1">
    <location>
        <begin position="409"/>
        <end position="418"/>
    </location>
</feature>
<accession>R7H4T5</accession>
<comment type="caution">
    <text evidence="4">The sequence shown here is derived from an EMBL/GenBank/DDBJ whole genome shotgun (WGS) entry which is preliminary data.</text>
</comment>
<feature type="region of interest" description="Disordered" evidence="1">
    <location>
        <begin position="107"/>
        <end position="181"/>
    </location>
</feature>
<dbReference type="STRING" id="1263103.BN741_01880"/>
<feature type="domain" description="DUF3945" evidence="2">
    <location>
        <begin position="356"/>
        <end position="407"/>
    </location>
</feature>
<dbReference type="RefSeq" id="WP_022430978.1">
    <property type="nucleotide sequence ID" value="NZ_FR899304.1"/>
</dbReference>
<evidence type="ECO:0000259" key="3">
    <source>
        <dbReference type="Pfam" id="PF13351"/>
    </source>
</evidence>
<feature type="compositionally biased region" description="Basic and acidic residues" evidence="1">
    <location>
        <begin position="107"/>
        <end position="122"/>
    </location>
</feature>
<name>R7H4T5_9BACT</name>
<feature type="compositionally biased region" description="Basic and acidic residues" evidence="1">
    <location>
        <begin position="560"/>
        <end position="574"/>
    </location>
</feature>
<feature type="compositionally biased region" description="Basic residues" evidence="1">
    <location>
        <begin position="575"/>
        <end position="584"/>
    </location>
</feature>
<evidence type="ECO:0000313" key="4">
    <source>
        <dbReference type="EMBL" id="CDE34013.1"/>
    </source>
</evidence>
<feature type="compositionally biased region" description="Low complexity" evidence="1">
    <location>
        <begin position="165"/>
        <end position="177"/>
    </location>
</feature>
<sequence>MVQKKKSDEQDVLVVRDEKTGEISVVAGLSRDGTPKRAPAKAENTSDFLRFDRNSDLMDSFFRNFFRQCKEPSRFGFYRIAADQVENLLGVMKELLKDPEANKEILSAHKVDTSNYEKEAKQSEGQAKETASSDDASKTQANTEKENVSSEQTNEKENDMEQKPEQTATEQQAQTAPGVKQNLISGNDVNLQELGAKYGIDFNSINEKDMKALLNYGKTGLVIVKPTFGGEQIEIQARLSFRKDDNDQLQLVPHFVRNEPKLDVAYKGYTFTPEDKKNLLQNGNLGKVVDFPKLDVAYKGYTFTPEDKKNLLQNGNLGKVVDFPDKNTGELRPHFISIDRLTNEIVDIPTNKVRIPDTIGKTPITKDDKRVLYSGIPLRKEIELANGRKFTPLLQVNVEQRGVEFVPGSTRQAQGQKQNGDKKQTADKQEQKAEGDAGGQKKQQDPNHWLNEDGTIRRLNTYFKKELTEQQKDDYVAGKTIEIKEVPNKNGSGTYTAYVKFDFDKMQPRSYRNNPDLKQAKEQIPTNENKVQVAVNEQGKTHEATKHTKDPLSPGQSAPKNEKQQKEQNAEEQKPKRKARSVKM</sequence>
<dbReference type="EMBL" id="CBIT010000216">
    <property type="protein sequence ID" value="CDE34013.1"/>
    <property type="molecule type" value="Genomic_DNA"/>
</dbReference>
<gene>
    <name evidence="4" type="ORF">BN741_01880</name>
</gene>
<feature type="domain" description="DUF4099" evidence="3">
    <location>
        <begin position="187"/>
        <end position="263"/>
    </location>
</feature>
<evidence type="ECO:0000259" key="2">
    <source>
        <dbReference type="Pfam" id="PF13101"/>
    </source>
</evidence>
<feature type="compositionally biased region" description="Basic and acidic residues" evidence="1">
    <location>
        <begin position="143"/>
        <end position="164"/>
    </location>
</feature>
<feature type="compositionally biased region" description="Basic and acidic residues" evidence="1">
    <location>
        <begin position="539"/>
        <end position="550"/>
    </location>
</feature>
<feature type="region of interest" description="Disordered" evidence="1">
    <location>
        <begin position="518"/>
        <end position="584"/>
    </location>
</feature>
<evidence type="ECO:0000256" key="1">
    <source>
        <dbReference type="SAM" id="MobiDB-lite"/>
    </source>
</evidence>
<evidence type="ECO:0008006" key="6">
    <source>
        <dbReference type="Google" id="ProtNLM"/>
    </source>
</evidence>
<protein>
    <recommendedName>
        <fullName evidence="6">DUF3945 domain-containing protein</fullName>
    </recommendedName>
</protein>
<organism evidence="4 5">
    <name type="scientific">Leyella stercorea CAG:629</name>
    <dbReference type="NCBI Taxonomy" id="1263103"/>
    <lineage>
        <taxon>Bacteria</taxon>
        <taxon>Pseudomonadati</taxon>
        <taxon>Bacteroidota</taxon>
        <taxon>Bacteroidia</taxon>
        <taxon>Bacteroidales</taxon>
        <taxon>Prevotellaceae</taxon>
        <taxon>Leyella</taxon>
    </lineage>
</organism>
<feature type="compositionally biased region" description="Polar residues" evidence="1">
    <location>
        <begin position="123"/>
        <end position="142"/>
    </location>
</feature>
<dbReference type="InterPro" id="IPR025222">
    <property type="entry name" value="DUF3945"/>
</dbReference>
<feature type="region of interest" description="Disordered" evidence="1">
    <location>
        <begin position="406"/>
        <end position="454"/>
    </location>
</feature>
<proteinExistence type="predicted"/>
<feature type="compositionally biased region" description="Basic and acidic residues" evidence="1">
    <location>
        <begin position="442"/>
        <end position="454"/>
    </location>
</feature>
<dbReference type="Proteomes" id="UP000018072">
    <property type="component" value="Unassembled WGS sequence"/>
</dbReference>
<dbReference type="InterPro" id="IPR025343">
    <property type="entry name" value="DUF4099"/>
</dbReference>
<dbReference type="AlphaFoldDB" id="R7H4T5"/>
<reference evidence="4" key="1">
    <citation type="submission" date="2012-11" db="EMBL/GenBank/DDBJ databases">
        <title>Dependencies among metagenomic species, viruses, plasmids and units of genetic variation.</title>
        <authorList>
            <person name="Nielsen H.B."/>
            <person name="Almeida M."/>
            <person name="Juncker A.S."/>
            <person name="Rasmussen S."/>
            <person name="Li J."/>
            <person name="Sunagawa S."/>
            <person name="Plichta D."/>
            <person name="Gautier L."/>
            <person name="Le Chatelier E."/>
            <person name="Peletier E."/>
            <person name="Bonde I."/>
            <person name="Nielsen T."/>
            <person name="Manichanh C."/>
            <person name="Arumugam M."/>
            <person name="Batto J."/>
            <person name="Santos M.B.Q.D."/>
            <person name="Blom N."/>
            <person name="Borruel N."/>
            <person name="Burgdorf K.S."/>
            <person name="Boumezbeur F."/>
            <person name="Casellas F."/>
            <person name="Dore J."/>
            <person name="Guarner F."/>
            <person name="Hansen T."/>
            <person name="Hildebrand F."/>
            <person name="Kaas R.S."/>
            <person name="Kennedy S."/>
            <person name="Kristiansen K."/>
            <person name="Kultima J.R."/>
            <person name="Leonard P."/>
            <person name="Levenez F."/>
            <person name="Lund O."/>
            <person name="Moumen B."/>
            <person name="Le Paslier D."/>
            <person name="Pons N."/>
            <person name="Pedersen O."/>
            <person name="Prifti E."/>
            <person name="Qin J."/>
            <person name="Raes J."/>
            <person name="Tap J."/>
            <person name="Tims S."/>
            <person name="Ussery D.W."/>
            <person name="Yamada T."/>
            <person name="MetaHit consortium"/>
            <person name="Renault P."/>
            <person name="Sicheritz-Ponten T."/>
            <person name="Bork P."/>
            <person name="Wang J."/>
            <person name="Brunak S."/>
            <person name="Ehrlich S.D."/>
        </authorList>
    </citation>
    <scope>NUCLEOTIDE SEQUENCE [LARGE SCALE GENOMIC DNA]</scope>
</reference>
<dbReference type="Pfam" id="PF13101">
    <property type="entry name" value="DUF3945"/>
    <property type="match status" value="2"/>
</dbReference>
<dbReference type="Pfam" id="PF13351">
    <property type="entry name" value="DUF4099"/>
    <property type="match status" value="1"/>
</dbReference>